<dbReference type="OrthoDB" id="3341102at2759"/>
<dbReference type="InParanoid" id="A0A0D0E4M0"/>
<feature type="non-terminal residue" evidence="1">
    <location>
        <position position="99"/>
    </location>
</feature>
<proteinExistence type="predicted"/>
<dbReference type="AlphaFoldDB" id="A0A0D0E4M0"/>
<dbReference type="HOGENOM" id="CLU_046752_5_0_1"/>
<protein>
    <submittedName>
        <fullName evidence="1">Uncharacterized protein</fullName>
    </submittedName>
</protein>
<gene>
    <name evidence="1" type="ORF">PAXRUDRAFT_104284</name>
</gene>
<sequence>MCSYITDILVQYWMKEKITARASLDQECILQLDIWIIHHLIAFRTWLDRTWPWIKYRFVPTGTTGIAQPCSIGIQCPLNLSIKESKHGDIIKEMMYQLQ</sequence>
<organism evidence="1 2">
    <name type="scientific">Paxillus rubicundulus Ve08.2h10</name>
    <dbReference type="NCBI Taxonomy" id="930991"/>
    <lineage>
        <taxon>Eukaryota</taxon>
        <taxon>Fungi</taxon>
        <taxon>Dikarya</taxon>
        <taxon>Basidiomycota</taxon>
        <taxon>Agaricomycotina</taxon>
        <taxon>Agaricomycetes</taxon>
        <taxon>Agaricomycetidae</taxon>
        <taxon>Boletales</taxon>
        <taxon>Paxilineae</taxon>
        <taxon>Paxillaceae</taxon>
        <taxon>Paxillus</taxon>
    </lineage>
</organism>
<accession>A0A0D0E4M0</accession>
<keyword evidence="2" id="KW-1185">Reference proteome</keyword>
<evidence type="ECO:0000313" key="1">
    <source>
        <dbReference type="EMBL" id="KIK92235.1"/>
    </source>
</evidence>
<name>A0A0D0E4M0_9AGAM</name>
<dbReference type="EMBL" id="KN825300">
    <property type="protein sequence ID" value="KIK92235.1"/>
    <property type="molecule type" value="Genomic_DNA"/>
</dbReference>
<reference evidence="2" key="2">
    <citation type="submission" date="2015-01" db="EMBL/GenBank/DDBJ databases">
        <title>Evolutionary Origins and Diversification of the Mycorrhizal Mutualists.</title>
        <authorList>
            <consortium name="DOE Joint Genome Institute"/>
            <consortium name="Mycorrhizal Genomics Consortium"/>
            <person name="Kohler A."/>
            <person name="Kuo A."/>
            <person name="Nagy L.G."/>
            <person name="Floudas D."/>
            <person name="Copeland A."/>
            <person name="Barry K.W."/>
            <person name="Cichocki N."/>
            <person name="Veneault-Fourrey C."/>
            <person name="LaButti K."/>
            <person name="Lindquist E.A."/>
            <person name="Lipzen A."/>
            <person name="Lundell T."/>
            <person name="Morin E."/>
            <person name="Murat C."/>
            <person name="Riley R."/>
            <person name="Ohm R."/>
            <person name="Sun H."/>
            <person name="Tunlid A."/>
            <person name="Henrissat B."/>
            <person name="Grigoriev I.V."/>
            <person name="Hibbett D.S."/>
            <person name="Martin F."/>
        </authorList>
    </citation>
    <scope>NUCLEOTIDE SEQUENCE [LARGE SCALE GENOMIC DNA]</scope>
    <source>
        <strain evidence="2">Ve08.2h10</strain>
    </source>
</reference>
<evidence type="ECO:0000313" key="2">
    <source>
        <dbReference type="Proteomes" id="UP000054538"/>
    </source>
</evidence>
<reference evidence="1 2" key="1">
    <citation type="submission" date="2014-04" db="EMBL/GenBank/DDBJ databases">
        <authorList>
            <consortium name="DOE Joint Genome Institute"/>
            <person name="Kuo A."/>
            <person name="Kohler A."/>
            <person name="Jargeat P."/>
            <person name="Nagy L.G."/>
            <person name="Floudas D."/>
            <person name="Copeland A."/>
            <person name="Barry K.W."/>
            <person name="Cichocki N."/>
            <person name="Veneault-Fourrey C."/>
            <person name="LaButti K."/>
            <person name="Lindquist E.A."/>
            <person name="Lipzen A."/>
            <person name="Lundell T."/>
            <person name="Morin E."/>
            <person name="Murat C."/>
            <person name="Sun H."/>
            <person name="Tunlid A."/>
            <person name="Henrissat B."/>
            <person name="Grigoriev I.V."/>
            <person name="Hibbett D.S."/>
            <person name="Martin F."/>
            <person name="Nordberg H.P."/>
            <person name="Cantor M.N."/>
            <person name="Hua S.X."/>
        </authorList>
    </citation>
    <scope>NUCLEOTIDE SEQUENCE [LARGE SCALE GENOMIC DNA]</scope>
    <source>
        <strain evidence="1 2">Ve08.2h10</strain>
    </source>
</reference>
<dbReference type="Proteomes" id="UP000054538">
    <property type="component" value="Unassembled WGS sequence"/>
</dbReference>